<dbReference type="InterPro" id="IPR010488">
    <property type="entry name" value="Zeta_toxin_domain"/>
</dbReference>
<dbReference type="EMBL" id="CACRTX010000009">
    <property type="protein sequence ID" value="VYU20047.1"/>
    <property type="molecule type" value="Genomic_DNA"/>
</dbReference>
<protein>
    <recommendedName>
        <fullName evidence="6">UDP-N-acetylglucosamine kinase</fullName>
        <ecNumber evidence="2">2.7.1.176</ecNumber>
    </recommendedName>
    <alternativeName>
        <fullName evidence="6">UDP-N-acetylglucosamine kinase</fullName>
    </alternativeName>
</protein>
<dbReference type="EC" id="2.7.1.176" evidence="2"/>
<proteinExistence type="inferred from homology"/>
<keyword evidence="5" id="KW-0067">ATP-binding</keyword>
<reference evidence="9" key="1">
    <citation type="submission" date="2019-11" db="EMBL/GenBank/DDBJ databases">
        <authorList>
            <person name="Feng L."/>
        </authorList>
    </citation>
    <scope>NUCLEOTIDE SEQUENCE</scope>
    <source>
        <strain evidence="9">ECasseliflavusLFYP2</strain>
    </source>
</reference>
<gene>
    <name evidence="9" type="ORF">ECLFYP2_02705</name>
</gene>
<evidence type="ECO:0000256" key="3">
    <source>
        <dbReference type="ARBA" id="ARBA00022649"/>
    </source>
</evidence>
<sequence>MIFALPPKKADQNIAGCLKKNYDVLIYSIYQDPFIAWNYTKQREKIEGRFVPKEHFITAFFQSRYNLIKMKELYKENVTVNIFIKDFQNRHSHTLMAVDNVSFALPLTYTKEELEEKLND</sequence>
<evidence type="ECO:0000259" key="8">
    <source>
        <dbReference type="Pfam" id="PF06414"/>
    </source>
</evidence>
<comment type="similarity">
    <text evidence="1">Belongs to the zeta toxin family.</text>
</comment>
<organism evidence="9">
    <name type="scientific">Enterococcus casseliflavus</name>
    <name type="common">Enterococcus flavescens</name>
    <dbReference type="NCBI Taxonomy" id="37734"/>
    <lineage>
        <taxon>Bacteria</taxon>
        <taxon>Bacillati</taxon>
        <taxon>Bacillota</taxon>
        <taxon>Bacilli</taxon>
        <taxon>Lactobacillales</taxon>
        <taxon>Enterococcaceae</taxon>
        <taxon>Enterococcus</taxon>
    </lineage>
</organism>
<dbReference type="AlphaFoldDB" id="A0A6N3D2W7"/>
<dbReference type="RefSeq" id="WP_421758127.1">
    <property type="nucleotide sequence ID" value="NZ_CACRTX010000009.1"/>
</dbReference>
<evidence type="ECO:0000313" key="9">
    <source>
        <dbReference type="EMBL" id="VYU20047.1"/>
    </source>
</evidence>
<dbReference type="Gene3D" id="3.40.50.300">
    <property type="entry name" value="P-loop containing nucleotide triphosphate hydrolases"/>
    <property type="match status" value="1"/>
</dbReference>
<accession>A0A6N3D2W7</accession>
<keyword evidence="4" id="KW-0547">Nucleotide-binding</keyword>
<feature type="domain" description="Zeta toxin" evidence="8">
    <location>
        <begin position="9"/>
        <end position="84"/>
    </location>
</feature>
<evidence type="ECO:0000256" key="4">
    <source>
        <dbReference type="ARBA" id="ARBA00022741"/>
    </source>
</evidence>
<evidence type="ECO:0000256" key="2">
    <source>
        <dbReference type="ARBA" id="ARBA00011963"/>
    </source>
</evidence>
<name>A0A6N3D2W7_ENTCA</name>
<evidence type="ECO:0000256" key="7">
    <source>
        <dbReference type="ARBA" id="ARBA00048178"/>
    </source>
</evidence>
<evidence type="ECO:0000256" key="5">
    <source>
        <dbReference type="ARBA" id="ARBA00022840"/>
    </source>
</evidence>
<dbReference type="GO" id="GO:0016301">
    <property type="term" value="F:kinase activity"/>
    <property type="evidence" value="ECO:0007669"/>
    <property type="project" value="InterPro"/>
</dbReference>
<evidence type="ECO:0000256" key="6">
    <source>
        <dbReference type="ARBA" id="ARBA00032897"/>
    </source>
</evidence>
<comment type="catalytic activity">
    <reaction evidence="7">
        <text>UDP-N-acetyl-alpha-D-glucosamine + ATP = UDP-N-acetyl-alpha-D-glucosamine 3'-phosphate + ADP + H(+)</text>
        <dbReference type="Rhea" id="RHEA:32671"/>
        <dbReference type="ChEBI" id="CHEBI:15378"/>
        <dbReference type="ChEBI" id="CHEBI:30616"/>
        <dbReference type="ChEBI" id="CHEBI:57705"/>
        <dbReference type="ChEBI" id="CHEBI:64353"/>
        <dbReference type="ChEBI" id="CHEBI:456216"/>
        <dbReference type="EC" id="2.7.1.176"/>
    </reaction>
</comment>
<keyword evidence="3" id="KW-1277">Toxin-antitoxin system</keyword>
<evidence type="ECO:0000256" key="1">
    <source>
        <dbReference type="ARBA" id="ARBA00009104"/>
    </source>
</evidence>
<dbReference type="GO" id="GO:0005524">
    <property type="term" value="F:ATP binding"/>
    <property type="evidence" value="ECO:0007669"/>
    <property type="project" value="UniProtKB-KW"/>
</dbReference>
<dbReference type="InterPro" id="IPR027417">
    <property type="entry name" value="P-loop_NTPase"/>
</dbReference>
<dbReference type="Pfam" id="PF06414">
    <property type="entry name" value="Zeta_toxin"/>
    <property type="match status" value="1"/>
</dbReference>